<dbReference type="SUPFAM" id="SSF53335">
    <property type="entry name" value="S-adenosyl-L-methionine-dependent methyltransferases"/>
    <property type="match status" value="1"/>
</dbReference>
<dbReference type="Gene3D" id="2.20.25.110">
    <property type="entry name" value="S-adenosyl-L-methionine-dependent methyltransferases"/>
    <property type="match status" value="1"/>
</dbReference>
<reference evidence="4 6" key="1">
    <citation type="submission" date="2015-05" db="EMBL/GenBank/DDBJ databases">
        <title>Genome assembly of Archangium gephyra DSM 2261.</title>
        <authorList>
            <person name="Sharma G."/>
            <person name="Subramanian S."/>
        </authorList>
    </citation>
    <scope>NUCLEOTIDE SEQUENCE [LARGE SCALE GENOMIC DNA]</scope>
    <source>
        <strain evidence="4 6">DSM 2261</strain>
    </source>
</reference>
<keyword evidence="7" id="KW-1185">Reference proteome</keyword>
<protein>
    <submittedName>
        <fullName evidence="5">Methyltransferase family protein</fullName>
    </submittedName>
    <submittedName>
        <fullName evidence="4">SAM-dependent methyltransferase</fullName>
    </submittedName>
</protein>
<dbReference type="PANTHER" id="PTHR43861">
    <property type="entry name" value="TRANS-ACONITATE 2-METHYLTRANSFERASE-RELATED"/>
    <property type="match status" value="1"/>
</dbReference>
<dbReference type="InterPro" id="IPR029063">
    <property type="entry name" value="SAM-dependent_MTases_sf"/>
</dbReference>
<dbReference type="EMBL" id="QUMU01000005">
    <property type="protein sequence ID" value="REG32169.1"/>
    <property type="molecule type" value="Genomic_DNA"/>
</dbReference>
<gene>
    <name evidence="4" type="ORF">AA314_08143</name>
    <name evidence="5" type="ORF">ATI61_105497</name>
</gene>
<dbReference type="InterPro" id="IPR041698">
    <property type="entry name" value="Methyltransf_25"/>
</dbReference>
<feature type="domain" description="Methyltransferase" evidence="3">
    <location>
        <begin position="69"/>
        <end position="167"/>
    </location>
</feature>
<evidence type="ECO:0000313" key="5">
    <source>
        <dbReference type="EMBL" id="REG32169.1"/>
    </source>
</evidence>
<evidence type="ECO:0000313" key="7">
    <source>
        <dbReference type="Proteomes" id="UP000256345"/>
    </source>
</evidence>
<keyword evidence="1 4" id="KW-0489">Methyltransferase</keyword>
<evidence type="ECO:0000256" key="1">
    <source>
        <dbReference type="ARBA" id="ARBA00022603"/>
    </source>
</evidence>
<dbReference type="CDD" id="cd02440">
    <property type="entry name" value="AdoMet_MTases"/>
    <property type="match status" value="1"/>
</dbReference>
<organism evidence="4 6">
    <name type="scientific">Archangium gephyra</name>
    <dbReference type="NCBI Taxonomy" id="48"/>
    <lineage>
        <taxon>Bacteria</taxon>
        <taxon>Pseudomonadati</taxon>
        <taxon>Myxococcota</taxon>
        <taxon>Myxococcia</taxon>
        <taxon>Myxococcales</taxon>
        <taxon>Cystobacterineae</taxon>
        <taxon>Archangiaceae</taxon>
        <taxon>Archangium</taxon>
    </lineage>
</organism>
<evidence type="ECO:0000313" key="4">
    <source>
        <dbReference type="EMBL" id="AKJ06517.1"/>
    </source>
</evidence>
<dbReference type="Proteomes" id="UP000256345">
    <property type="component" value="Unassembled WGS sequence"/>
</dbReference>
<dbReference type="Proteomes" id="UP000035579">
    <property type="component" value="Chromosome"/>
</dbReference>
<dbReference type="GO" id="GO:0008168">
    <property type="term" value="F:methyltransferase activity"/>
    <property type="evidence" value="ECO:0007669"/>
    <property type="project" value="UniProtKB-KW"/>
</dbReference>
<proteinExistence type="predicted"/>
<evidence type="ECO:0000256" key="2">
    <source>
        <dbReference type="ARBA" id="ARBA00022679"/>
    </source>
</evidence>
<dbReference type="GO" id="GO:0032259">
    <property type="term" value="P:methylation"/>
    <property type="evidence" value="ECO:0007669"/>
    <property type="project" value="UniProtKB-KW"/>
</dbReference>
<keyword evidence="2" id="KW-0808">Transferase</keyword>
<dbReference type="AlphaFoldDB" id="A0AAC8QEZ6"/>
<dbReference type="Gene3D" id="3.40.50.150">
    <property type="entry name" value="Vaccinia Virus protein VP39"/>
    <property type="match status" value="1"/>
</dbReference>
<evidence type="ECO:0000259" key="3">
    <source>
        <dbReference type="Pfam" id="PF13649"/>
    </source>
</evidence>
<name>A0AAC8QEZ6_9BACT</name>
<sequence length="289" mass="33736">MAHGRACFSARGAEDARRRQRGIPSMQRLSDWYDHPEYYEAIFGTDTEREMDFLLEVGRRYGTGGKQWLEPACGAGRLVAEAARRGCQIVGYDISEKMLAHARQRLTPAQRRRVRLYPSRMETFHRPELEGQVDLAFNLVSTFRYLDSEAAALAHLEGTRRLLKPEGLYVLGFHLTDYGRRKPEHERWVERLGKDTVVCNTHEGLPERRLRRSEMRNRLRITGPGKDLLIETHWYFRTYDLAQTRRLFRRAGLRVVETFDFDYQVDVPRKRGEIRLDSIFVLQPAKGPA</sequence>
<dbReference type="Pfam" id="PF13649">
    <property type="entry name" value="Methyltransf_25"/>
    <property type="match status" value="1"/>
</dbReference>
<evidence type="ECO:0000313" key="6">
    <source>
        <dbReference type="Proteomes" id="UP000035579"/>
    </source>
</evidence>
<accession>A0AAC8QEZ6</accession>
<dbReference type="PANTHER" id="PTHR43861:SF1">
    <property type="entry name" value="TRANS-ACONITATE 2-METHYLTRANSFERASE"/>
    <property type="match status" value="1"/>
</dbReference>
<dbReference type="KEGG" id="age:AA314_08143"/>
<dbReference type="EMBL" id="CP011509">
    <property type="protein sequence ID" value="AKJ06517.1"/>
    <property type="molecule type" value="Genomic_DNA"/>
</dbReference>
<reference evidence="5 7" key="2">
    <citation type="submission" date="2018-08" db="EMBL/GenBank/DDBJ databases">
        <title>Genomic Encyclopedia of Archaeal and Bacterial Type Strains, Phase II (KMG-II): from individual species to whole genera.</title>
        <authorList>
            <person name="Goeker M."/>
        </authorList>
    </citation>
    <scope>NUCLEOTIDE SEQUENCE [LARGE SCALE GENOMIC DNA]</scope>
    <source>
        <strain evidence="5 7">DSM 2261</strain>
    </source>
</reference>